<dbReference type="RefSeq" id="WP_341468665.1">
    <property type="nucleotide sequence ID" value="NZ_CP128399.1"/>
</dbReference>
<evidence type="ECO:0000313" key="9">
    <source>
        <dbReference type="EMBL" id="NWJ44890.1"/>
    </source>
</evidence>
<reference evidence="10" key="2">
    <citation type="journal article" date="2024" name="Nature">
        <title>Anoxygenic phototroph of the Chloroflexota uses a type I reaction centre.</title>
        <authorList>
            <person name="Tsuji J.M."/>
            <person name="Shaw N.A."/>
            <person name="Nagashima S."/>
            <person name="Venkiteswaran J.J."/>
            <person name="Schiff S.L."/>
            <person name="Watanabe T."/>
            <person name="Fukui M."/>
            <person name="Hanada S."/>
            <person name="Tank M."/>
            <person name="Neufeld J.D."/>
        </authorList>
    </citation>
    <scope>NUCLEOTIDE SEQUENCE</scope>
    <source>
        <strain evidence="10">L227-S17</strain>
    </source>
</reference>
<proteinExistence type="inferred from homology"/>
<dbReference type="GO" id="GO:0016758">
    <property type="term" value="F:hexosyltransferase activity"/>
    <property type="evidence" value="ECO:0007669"/>
    <property type="project" value="InterPro"/>
</dbReference>
<keyword evidence="4 8" id="KW-0812">Transmembrane</keyword>
<feature type="transmembrane region" description="Helical" evidence="8">
    <location>
        <begin position="153"/>
        <end position="175"/>
    </location>
</feature>
<reference evidence="9 11" key="1">
    <citation type="submission" date="2020-06" db="EMBL/GenBank/DDBJ databases">
        <title>Anoxygenic phototrophic Chloroflexota member uses a Type I reaction center.</title>
        <authorList>
            <person name="Tsuji J.M."/>
            <person name="Shaw N.A."/>
            <person name="Nagashima S."/>
            <person name="Venkiteswaran J."/>
            <person name="Schiff S.L."/>
            <person name="Hanada S."/>
            <person name="Tank M."/>
            <person name="Neufeld J.D."/>
        </authorList>
    </citation>
    <scope>NUCLEOTIDE SEQUENCE [LARGE SCALE GENOMIC DNA]</scope>
    <source>
        <strain evidence="9">L227-S17</strain>
    </source>
</reference>
<keyword evidence="6 8" id="KW-0472">Membrane</keyword>
<comment type="similarity">
    <text evidence="7">Belongs to the glycosyltransferase 87 family.</text>
</comment>
<evidence type="ECO:0000313" key="11">
    <source>
        <dbReference type="Proteomes" id="UP000521676"/>
    </source>
</evidence>
<gene>
    <name evidence="9" type="ORF">HXX08_03340</name>
    <name evidence="10" type="ORF">OZ401_000016</name>
</gene>
<evidence type="ECO:0000256" key="3">
    <source>
        <dbReference type="ARBA" id="ARBA00022679"/>
    </source>
</evidence>
<feature type="transmembrane region" description="Helical" evidence="8">
    <location>
        <begin position="105"/>
        <end position="132"/>
    </location>
</feature>
<dbReference type="InterPro" id="IPR018584">
    <property type="entry name" value="GT87"/>
</dbReference>
<keyword evidence="3" id="KW-0808">Transferase</keyword>
<protein>
    <submittedName>
        <fullName evidence="9">DUF2029 domain-containing protein</fullName>
    </submittedName>
</protein>
<evidence type="ECO:0000256" key="2">
    <source>
        <dbReference type="ARBA" id="ARBA00022475"/>
    </source>
</evidence>
<dbReference type="Proteomes" id="UP000521676">
    <property type="component" value="Unassembled WGS sequence"/>
</dbReference>
<evidence type="ECO:0000256" key="8">
    <source>
        <dbReference type="SAM" id="Phobius"/>
    </source>
</evidence>
<evidence type="ECO:0000256" key="6">
    <source>
        <dbReference type="ARBA" id="ARBA00023136"/>
    </source>
</evidence>
<keyword evidence="2" id="KW-1003">Cell membrane</keyword>
<evidence type="ECO:0000256" key="7">
    <source>
        <dbReference type="ARBA" id="ARBA00024033"/>
    </source>
</evidence>
<dbReference type="Pfam" id="PF09594">
    <property type="entry name" value="GT87"/>
    <property type="match status" value="1"/>
</dbReference>
<accession>A0A8T7LZP3</accession>
<evidence type="ECO:0000256" key="4">
    <source>
        <dbReference type="ARBA" id="ARBA00022692"/>
    </source>
</evidence>
<sequence length="226" mass="25445">MSQFKFSIKTRNNRWLVIPILLVSLALLAWSDANFIVPLKNLSETSKGNDFGVFWTASRTIWQGENPYDSGQGGIFYNIWMGTGGTTYDVFISPYYLTAIFMPLAVFPLGISVTLWLLLSQLLMASALVFILKSSQPEYNPLWLLQGLGIILIWRYTFLVMMGGNISLLLLFAMATSYYFSFNKRPFTAGLFCGLLILKPQTVFLIVPLLLLVPSSSQNRKGKRLA</sequence>
<dbReference type="Proteomes" id="UP001431572">
    <property type="component" value="Chromosome 1"/>
</dbReference>
<feature type="transmembrane region" description="Helical" evidence="8">
    <location>
        <begin position="187"/>
        <end position="213"/>
    </location>
</feature>
<dbReference type="AlphaFoldDB" id="A0A8T7LZP3"/>
<evidence type="ECO:0000256" key="5">
    <source>
        <dbReference type="ARBA" id="ARBA00022989"/>
    </source>
</evidence>
<evidence type="ECO:0000313" key="12">
    <source>
        <dbReference type="Proteomes" id="UP001431572"/>
    </source>
</evidence>
<name>A0A8T7LZP3_9CHLR</name>
<comment type="subcellular location">
    <subcellularLocation>
        <location evidence="1">Cell membrane</location>
        <topology evidence="1">Multi-pass membrane protein</topology>
    </subcellularLocation>
</comment>
<keyword evidence="5 8" id="KW-1133">Transmembrane helix</keyword>
<evidence type="ECO:0000256" key="1">
    <source>
        <dbReference type="ARBA" id="ARBA00004651"/>
    </source>
</evidence>
<keyword evidence="12" id="KW-1185">Reference proteome</keyword>
<organism evidence="9 11">
    <name type="scientific">Candidatus Chlorohelix allophototropha</name>
    <dbReference type="NCBI Taxonomy" id="3003348"/>
    <lineage>
        <taxon>Bacteria</taxon>
        <taxon>Bacillati</taxon>
        <taxon>Chloroflexota</taxon>
        <taxon>Chloroflexia</taxon>
        <taxon>Candidatus Chloroheliales</taxon>
        <taxon>Candidatus Chloroheliaceae</taxon>
        <taxon>Candidatus Chlorohelix</taxon>
    </lineage>
</organism>
<dbReference type="EMBL" id="JACATZ010000001">
    <property type="protein sequence ID" value="NWJ44890.1"/>
    <property type="molecule type" value="Genomic_DNA"/>
</dbReference>
<dbReference type="EMBL" id="CP128399">
    <property type="protein sequence ID" value="WJW66771.1"/>
    <property type="molecule type" value="Genomic_DNA"/>
</dbReference>
<dbReference type="GO" id="GO:0005886">
    <property type="term" value="C:plasma membrane"/>
    <property type="evidence" value="ECO:0007669"/>
    <property type="project" value="UniProtKB-SubCell"/>
</dbReference>
<evidence type="ECO:0000313" key="10">
    <source>
        <dbReference type="EMBL" id="WJW66771.1"/>
    </source>
</evidence>